<keyword evidence="3" id="KW-1185">Reference proteome</keyword>
<evidence type="ECO:0000313" key="3">
    <source>
        <dbReference type="Proteomes" id="UP000236161"/>
    </source>
</evidence>
<dbReference type="Proteomes" id="UP000236161">
    <property type="component" value="Unassembled WGS sequence"/>
</dbReference>
<sequence length="639" mass="72295">MHESSNGDLYEFDKKTKPSWKKHIWSEASLEAAPLAASPGCTLHSLVGSHSTSLFLLTKDGFLIERRLHKRKWKWMIHGSPDGHQLSALTLIQQNDISEKVLSMFLTTSNGFVFEYQLPKYSGKEDQIEGLWVNHKHPQHAKIARGISGVQLQLGRIIFPLDDGRLAELHLSGMGGENAGPTTNQNNLRRKSSYKYEWAVFETPESEGWNAEYCTDDRGPLNCIIGDMDVLANDSPGRRLMAPVYQHYLSLPKHDSSIHVETSNYLSKSINIYFHMRVMHADRSFFLISDSGLVFEYLYADNTWMWLSHEHPTPIRGALGCYNGSLFLVDAQGSLLTRERNGNELSWINCTSLKRGKQVATGPPWDGIPGRPKKVTAEDALFFVSKRGRLLQFMAALRKFKWKDCGSPAETRVAFIVDQEVFRMNIIFALGRNGRLYQYNRITDLWHLHYQSPHLLLSRTPGTAMRPTATSLTGSIFMVSEYGGLVEYHWSFMEGWEWVEHGTPARGVAIAGAPGPWLGGSELFVIGSNGCVYRRSLNERAWKWTDFGYPNEEDEAPEEEDETEAGNQQDQAFRKHCNAKVASIRPIPFSEDSLIFGLQDGRIAELRRSDEAAEGWDWVRIISTPTSLCLPNYWAAVAS</sequence>
<dbReference type="OrthoDB" id="66678at2759"/>
<evidence type="ECO:0000313" key="2">
    <source>
        <dbReference type="EMBL" id="PKA61847.1"/>
    </source>
</evidence>
<dbReference type="STRING" id="1088818.A0A2I0B223"/>
<gene>
    <name evidence="2" type="ORF">AXF42_Ash008679</name>
</gene>
<accession>A0A2I0B223</accession>
<dbReference type="PANTHER" id="PTHR36893">
    <property type="entry name" value="OS01G0275950 PROTEIN"/>
    <property type="match status" value="1"/>
</dbReference>
<feature type="compositionally biased region" description="Acidic residues" evidence="1">
    <location>
        <begin position="551"/>
        <end position="564"/>
    </location>
</feature>
<name>A0A2I0B223_9ASPA</name>
<evidence type="ECO:0000256" key="1">
    <source>
        <dbReference type="SAM" id="MobiDB-lite"/>
    </source>
</evidence>
<proteinExistence type="predicted"/>
<organism evidence="2 3">
    <name type="scientific">Apostasia shenzhenica</name>
    <dbReference type="NCBI Taxonomy" id="1088818"/>
    <lineage>
        <taxon>Eukaryota</taxon>
        <taxon>Viridiplantae</taxon>
        <taxon>Streptophyta</taxon>
        <taxon>Embryophyta</taxon>
        <taxon>Tracheophyta</taxon>
        <taxon>Spermatophyta</taxon>
        <taxon>Magnoliopsida</taxon>
        <taxon>Liliopsida</taxon>
        <taxon>Asparagales</taxon>
        <taxon>Orchidaceae</taxon>
        <taxon>Apostasioideae</taxon>
        <taxon>Apostasia</taxon>
    </lineage>
</organism>
<dbReference type="SUPFAM" id="SSF89372">
    <property type="entry name" value="Fucose-specific lectin"/>
    <property type="match status" value="1"/>
</dbReference>
<dbReference type="EMBL" id="KZ451923">
    <property type="protein sequence ID" value="PKA61847.1"/>
    <property type="molecule type" value="Genomic_DNA"/>
</dbReference>
<dbReference type="AlphaFoldDB" id="A0A2I0B223"/>
<protein>
    <submittedName>
        <fullName evidence="2">Uncharacterized protein</fullName>
    </submittedName>
</protein>
<feature type="region of interest" description="Disordered" evidence="1">
    <location>
        <begin position="548"/>
        <end position="569"/>
    </location>
</feature>
<reference evidence="2 3" key="1">
    <citation type="journal article" date="2017" name="Nature">
        <title>The Apostasia genome and the evolution of orchids.</title>
        <authorList>
            <person name="Zhang G.Q."/>
            <person name="Liu K.W."/>
            <person name="Li Z."/>
            <person name="Lohaus R."/>
            <person name="Hsiao Y.Y."/>
            <person name="Niu S.C."/>
            <person name="Wang J.Y."/>
            <person name="Lin Y.C."/>
            <person name="Xu Q."/>
            <person name="Chen L.J."/>
            <person name="Yoshida K."/>
            <person name="Fujiwara S."/>
            <person name="Wang Z.W."/>
            <person name="Zhang Y.Q."/>
            <person name="Mitsuda N."/>
            <person name="Wang M."/>
            <person name="Liu G.H."/>
            <person name="Pecoraro L."/>
            <person name="Huang H.X."/>
            <person name="Xiao X.J."/>
            <person name="Lin M."/>
            <person name="Wu X.Y."/>
            <person name="Wu W.L."/>
            <person name="Chen Y.Y."/>
            <person name="Chang S.B."/>
            <person name="Sakamoto S."/>
            <person name="Ohme-Takagi M."/>
            <person name="Yagi M."/>
            <person name="Zeng S.J."/>
            <person name="Shen C.Y."/>
            <person name="Yeh C.M."/>
            <person name="Luo Y.B."/>
            <person name="Tsai W.C."/>
            <person name="Van de Peer Y."/>
            <person name="Liu Z.J."/>
        </authorList>
    </citation>
    <scope>NUCLEOTIDE SEQUENCE [LARGE SCALE GENOMIC DNA]</scope>
    <source>
        <strain evidence="3">cv. Shenzhen</strain>
        <tissue evidence="2">Stem</tissue>
    </source>
</reference>
<dbReference type="PANTHER" id="PTHR36893:SF1">
    <property type="entry name" value="BULB-TYPE LECTIN DOMAIN-CONTAINING PROTEIN"/>
    <property type="match status" value="1"/>
</dbReference>